<keyword evidence="5" id="KW-0106">Calcium</keyword>
<dbReference type="STRING" id="133385.A0A2T9Y8G4"/>
<dbReference type="PANTHER" id="PTHR12302">
    <property type="entry name" value="EBNA2 BINDING PROTEIN P100"/>
    <property type="match status" value="1"/>
</dbReference>
<sequence>MAEKEHQKLLLLGLSFSSALIAASVYLYKFHYFQINTALDIPKSYFKTRTLKGIALKIPDGDNLRLYHCPTLKSSWRIKNELKNIKTHPYNSSEKNIKPTQKLSEKTINVRLYGIDAPEIGHFGNKSQKFAVEAREFLQSLVLGKKLFILPLKIDIYNRVVAVVYIKNFWFFNRDISSEMIKAGMATIYEGRDIAYHSGLNSLVLEEMKAKSNKIGIWSQSKKNLESPRDYKTRIRKIKQNKI</sequence>
<comment type="caution">
    <text evidence="7">The sequence shown here is derived from an EMBL/GenBank/DDBJ whole genome shotgun (WGS) entry which is preliminary data.</text>
</comment>
<evidence type="ECO:0000259" key="6">
    <source>
        <dbReference type="PROSITE" id="PS50830"/>
    </source>
</evidence>
<dbReference type="GO" id="GO:0016787">
    <property type="term" value="F:hydrolase activity"/>
    <property type="evidence" value="ECO:0007669"/>
    <property type="project" value="UniProtKB-KW"/>
</dbReference>
<dbReference type="InterPro" id="IPR016071">
    <property type="entry name" value="Staphylococal_nuclease_OB-fold"/>
</dbReference>
<comment type="similarity">
    <text evidence="1">Belongs to the LCL3 family.</text>
</comment>
<keyword evidence="3" id="KW-0255">Endonuclease</keyword>
<proteinExistence type="inferred from homology"/>
<dbReference type="SUPFAM" id="SSF50199">
    <property type="entry name" value="Staphylococcal nuclease"/>
    <property type="match status" value="1"/>
</dbReference>
<dbReference type="InterPro" id="IPR035437">
    <property type="entry name" value="SNase_OB-fold_sf"/>
</dbReference>
<keyword evidence="8" id="KW-1185">Reference proteome</keyword>
<evidence type="ECO:0000313" key="7">
    <source>
        <dbReference type="EMBL" id="PVU88619.1"/>
    </source>
</evidence>
<dbReference type="EMBL" id="MBFR01000369">
    <property type="protein sequence ID" value="PVU88619.1"/>
    <property type="molecule type" value="Genomic_DNA"/>
</dbReference>
<name>A0A2T9Y8G4_9FUNG</name>
<gene>
    <name evidence="7" type="ORF">BB561_005758</name>
</gene>
<dbReference type="GO" id="GO:0004519">
    <property type="term" value="F:endonuclease activity"/>
    <property type="evidence" value="ECO:0007669"/>
    <property type="project" value="UniProtKB-KW"/>
</dbReference>
<organism evidence="7 8">
    <name type="scientific">Smittium simulii</name>
    <dbReference type="NCBI Taxonomy" id="133385"/>
    <lineage>
        <taxon>Eukaryota</taxon>
        <taxon>Fungi</taxon>
        <taxon>Fungi incertae sedis</taxon>
        <taxon>Zoopagomycota</taxon>
        <taxon>Kickxellomycotina</taxon>
        <taxon>Harpellomycetes</taxon>
        <taxon>Harpellales</taxon>
        <taxon>Legeriomycetaceae</taxon>
        <taxon>Smittium</taxon>
    </lineage>
</organism>
<dbReference type="GO" id="GO:0005739">
    <property type="term" value="C:mitochondrion"/>
    <property type="evidence" value="ECO:0007669"/>
    <property type="project" value="TreeGrafter"/>
</dbReference>
<reference evidence="7 8" key="1">
    <citation type="journal article" date="2018" name="MBio">
        <title>Comparative Genomics Reveals the Core Gene Toolbox for the Fungus-Insect Symbiosis.</title>
        <authorList>
            <person name="Wang Y."/>
            <person name="Stata M."/>
            <person name="Wang W."/>
            <person name="Stajich J.E."/>
            <person name="White M.M."/>
            <person name="Moncalvo J.M."/>
        </authorList>
    </citation>
    <scope>NUCLEOTIDE SEQUENCE [LARGE SCALE GENOMIC DNA]</scope>
    <source>
        <strain evidence="7 8">SWE-8-4</strain>
    </source>
</reference>
<keyword evidence="4" id="KW-0378">Hydrolase</keyword>
<dbReference type="PANTHER" id="PTHR12302:SF3">
    <property type="entry name" value="SERINE_THREONINE-PROTEIN KINASE 31"/>
    <property type="match status" value="1"/>
</dbReference>
<dbReference type="Pfam" id="PF00565">
    <property type="entry name" value="SNase"/>
    <property type="match status" value="1"/>
</dbReference>
<accession>A0A2T9Y8G4</accession>
<dbReference type="Gene3D" id="2.40.50.90">
    <property type="match status" value="1"/>
</dbReference>
<dbReference type="OrthoDB" id="430293at2759"/>
<dbReference type="PROSITE" id="PS50830">
    <property type="entry name" value="TNASE_3"/>
    <property type="match status" value="1"/>
</dbReference>
<keyword evidence="2" id="KW-0540">Nuclease</keyword>
<evidence type="ECO:0000256" key="3">
    <source>
        <dbReference type="ARBA" id="ARBA00022759"/>
    </source>
</evidence>
<protein>
    <recommendedName>
        <fullName evidence="6">TNase-like domain-containing protein</fullName>
    </recommendedName>
</protein>
<dbReference type="AlphaFoldDB" id="A0A2T9Y8G4"/>
<evidence type="ECO:0000256" key="5">
    <source>
        <dbReference type="ARBA" id="ARBA00022837"/>
    </source>
</evidence>
<evidence type="ECO:0000313" key="8">
    <source>
        <dbReference type="Proteomes" id="UP000245383"/>
    </source>
</evidence>
<evidence type="ECO:0000256" key="1">
    <source>
        <dbReference type="ARBA" id="ARBA00005435"/>
    </source>
</evidence>
<dbReference type="Proteomes" id="UP000245383">
    <property type="component" value="Unassembled WGS sequence"/>
</dbReference>
<evidence type="ECO:0000256" key="2">
    <source>
        <dbReference type="ARBA" id="ARBA00022722"/>
    </source>
</evidence>
<dbReference type="SMART" id="SM00318">
    <property type="entry name" value="SNc"/>
    <property type="match status" value="1"/>
</dbReference>
<evidence type="ECO:0000256" key="4">
    <source>
        <dbReference type="ARBA" id="ARBA00022801"/>
    </source>
</evidence>
<feature type="domain" description="TNase-like" evidence="6">
    <location>
        <begin position="49"/>
        <end position="220"/>
    </location>
</feature>